<sequence length="53" mass="6201">MQESLRQNQMTRYYLQQREDPHGPSISLFVGNFPTGLSQGQYEKILLDISRQT</sequence>
<proteinExistence type="predicted"/>
<reference evidence="1" key="1">
    <citation type="journal article" date="2019" name="bioRxiv">
        <title>The Genome of the Zebra Mussel, Dreissena polymorpha: A Resource for Invasive Species Research.</title>
        <authorList>
            <person name="McCartney M.A."/>
            <person name="Auch B."/>
            <person name="Kono T."/>
            <person name="Mallez S."/>
            <person name="Zhang Y."/>
            <person name="Obille A."/>
            <person name="Becker A."/>
            <person name="Abrahante J.E."/>
            <person name="Garbe J."/>
            <person name="Badalamenti J.P."/>
            <person name="Herman A."/>
            <person name="Mangelson H."/>
            <person name="Liachko I."/>
            <person name="Sullivan S."/>
            <person name="Sone E.D."/>
            <person name="Koren S."/>
            <person name="Silverstein K.A.T."/>
            <person name="Beckman K.B."/>
            <person name="Gohl D.M."/>
        </authorList>
    </citation>
    <scope>NUCLEOTIDE SEQUENCE</scope>
    <source>
        <strain evidence="1">Duluth1</strain>
        <tissue evidence="1">Whole animal</tissue>
    </source>
</reference>
<keyword evidence="2" id="KW-1185">Reference proteome</keyword>
<dbReference type="Proteomes" id="UP000828390">
    <property type="component" value="Unassembled WGS sequence"/>
</dbReference>
<evidence type="ECO:0000313" key="1">
    <source>
        <dbReference type="EMBL" id="KAH3801202.1"/>
    </source>
</evidence>
<dbReference type="EMBL" id="JAIWYP010000007">
    <property type="protein sequence ID" value="KAH3801202.1"/>
    <property type="molecule type" value="Genomic_DNA"/>
</dbReference>
<dbReference type="AlphaFoldDB" id="A0A9D4JAT6"/>
<accession>A0A9D4JAT6</accession>
<organism evidence="1 2">
    <name type="scientific">Dreissena polymorpha</name>
    <name type="common">Zebra mussel</name>
    <name type="synonym">Mytilus polymorpha</name>
    <dbReference type="NCBI Taxonomy" id="45954"/>
    <lineage>
        <taxon>Eukaryota</taxon>
        <taxon>Metazoa</taxon>
        <taxon>Spiralia</taxon>
        <taxon>Lophotrochozoa</taxon>
        <taxon>Mollusca</taxon>
        <taxon>Bivalvia</taxon>
        <taxon>Autobranchia</taxon>
        <taxon>Heteroconchia</taxon>
        <taxon>Euheterodonta</taxon>
        <taxon>Imparidentia</taxon>
        <taxon>Neoheterodontei</taxon>
        <taxon>Myida</taxon>
        <taxon>Dreissenoidea</taxon>
        <taxon>Dreissenidae</taxon>
        <taxon>Dreissena</taxon>
    </lineage>
</organism>
<evidence type="ECO:0000313" key="2">
    <source>
        <dbReference type="Proteomes" id="UP000828390"/>
    </source>
</evidence>
<protein>
    <submittedName>
        <fullName evidence="1">Uncharacterized protein</fullName>
    </submittedName>
</protein>
<gene>
    <name evidence="1" type="ORF">DPMN_154849</name>
</gene>
<reference evidence="1" key="2">
    <citation type="submission" date="2020-11" db="EMBL/GenBank/DDBJ databases">
        <authorList>
            <person name="McCartney M.A."/>
            <person name="Auch B."/>
            <person name="Kono T."/>
            <person name="Mallez S."/>
            <person name="Becker A."/>
            <person name="Gohl D.M."/>
            <person name="Silverstein K.A.T."/>
            <person name="Koren S."/>
            <person name="Bechman K.B."/>
            <person name="Herman A."/>
            <person name="Abrahante J.E."/>
            <person name="Garbe J."/>
        </authorList>
    </citation>
    <scope>NUCLEOTIDE SEQUENCE</scope>
    <source>
        <strain evidence="1">Duluth1</strain>
        <tissue evidence="1">Whole animal</tissue>
    </source>
</reference>
<name>A0A9D4JAT6_DREPO</name>
<comment type="caution">
    <text evidence="1">The sequence shown here is derived from an EMBL/GenBank/DDBJ whole genome shotgun (WGS) entry which is preliminary data.</text>
</comment>